<keyword evidence="3" id="KW-0804">Transcription</keyword>
<feature type="domain" description="HTH asnC-type" evidence="4">
    <location>
        <begin position="6"/>
        <end position="66"/>
    </location>
</feature>
<protein>
    <submittedName>
        <fullName evidence="5">AsnC family transcriptional regulator</fullName>
    </submittedName>
</protein>
<dbReference type="InterPro" id="IPR036390">
    <property type="entry name" value="WH_DNA-bd_sf"/>
</dbReference>
<dbReference type="PANTHER" id="PTHR30154">
    <property type="entry name" value="LEUCINE-RESPONSIVE REGULATORY PROTEIN"/>
    <property type="match status" value="1"/>
</dbReference>
<dbReference type="InterPro" id="IPR019888">
    <property type="entry name" value="Tscrpt_reg_AsnC-like"/>
</dbReference>
<reference evidence="5 6" key="1">
    <citation type="submission" date="2016-01" db="EMBL/GenBank/DDBJ databases">
        <title>The new phylogeny of the genus Mycobacterium.</title>
        <authorList>
            <person name="Tarcisio F."/>
            <person name="Conor M."/>
            <person name="Antonella G."/>
            <person name="Elisabetta G."/>
            <person name="Giulia F.S."/>
            <person name="Sara T."/>
            <person name="Anna F."/>
            <person name="Clotilde B."/>
            <person name="Roberto B."/>
            <person name="Veronica D.S."/>
            <person name="Fabio R."/>
            <person name="Monica P."/>
            <person name="Olivier J."/>
            <person name="Enrico T."/>
            <person name="Nicola S."/>
        </authorList>
    </citation>
    <scope>NUCLEOTIDE SEQUENCE [LARGE SCALE GENOMIC DNA]</scope>
    <source>
        <strain evidence="5 6">DSM 44616</strain>
    </source>
</reference>
<evidence type="ECO:0000256" key="2">
    <source>
        <dbReference type="ARBA" id="ARBA00023125"/>
    </source>
</evidence>
<dbReference type="InterPro" id="IPR000485">
    <property type="entry name" value="AsnC-type_HTH_dom"/>
</dbReference>
<proteinExistence type="predicted"/>
<dbReference type="InterPro" id="IPR011008">
    <property type="entry name" value="Dimeric_a/b-barrel"/>
</dbReference>
<comment type="caution">
    <text evidence="5">The sequence shown here is derived from an EMBL/GenBank/DDBJ whole genome shotgun (WGS) entry which is preliminary data.</text>
</comment>
<organism evidence="5 6">
    <name type="scientific">Mycobacterium saskatchewanense</name>
    <dbReference type="NCBI Taxonomy" id="220927"/>
    <lineage>
        <taxon>Bacteria</taxon>
        <taxon>Bacillati</taxon>
        <taxon>Actinomycetota</taxon>
        <taxon>Actinomycetes</taxon>
        <taxon>Mycobacteriales</taxon>
        <taxon>Mycobacteriaceae</taxon>
        <taxon>Mycobacterium</taxon>
        <taxon>Mycobacterium simiae complex</taxon>
    </lineage>
</organism>
<dbReference type="GO" id="GO:0005829">
    <property type="term" value="C:cytosol"/>
    <property type="evidence" value="ECO:0007669"/>
    <property type="project" value="TreeGrafter"/>
</dbReference>
<accession>A0AAJ3NS12</accession>
<sequence>MAQDSLDHLDRAILHQLEEDGRRAFREIARVVGTSEATVRARVKRMQDLEILRIVAFADPKRLSNQQLTIAMLTVDPQHHRDVVAALTKLPQISYVSTLLGRADVCAEIASADNVDLWEFLENEVHTIEGVRSVEAMSVVHVHKLRYVTPPTD</sequence>
<keyword evidence="1" id="KW-0805">Transcription regulation</keyword>
<dbReference type="SUPFAM" id="SSF46785">
    <property type="entry name" value="Winged helix' DNA-binding domain"/>
    <property type="match status" value="1"/>
</dbReference>
<dbReference type="InterPro" id="IPR036388">
    <property type="entry name" value="WH-like_DNA-bd_sf"/>
</dbReference>
<dbReference type="PRINTS" id="PR00033">
    <property type="entry name" value="HTHASNC"/>
</dbReference>
<evidence type="ECO:0000256" key="1">
    <source>
        <dbReference type="ARBA" id="ARBA00023015"/>
    </source>
</evidence>
<keyword evidence="6" id="KW-1185">Reference proteome</keyword>
<evidence type="ECO:0000313" key="6">
    <source>
        <dbReference type="Proteomes" id="UP000193387"/>
    </source>
</evidence>
<dbReference type="GO" id="GO:0043565">
    <property type="term" value="F:sequence-specific DNA binding"/>
    <property type="evidence" value="ECO:0007669"/>
    <property type="project" value="InterPro"/>
</dbReference>
<dbReference type="Gene3D" id="3.30.70.920">
    <property type="match status" value="1"/>
</dbReference>
<dbReference type="PANTHER" id="PTHR30154:SF34">
    <property type="entry name" value="TRANSCRIPTIONAL REGULATOR AZLB"/>
    <property type="match status" value="1"/>
</dbReference>
<dbReference type="AlphaFoldDB" id="A0AAJ3NS12"/>
<dbReference type="RefSeq" id="WP_085255381.1">
    <property type="nucleotide sequence ID" value="NZ_AP022573.1"/>
</dbReference>
<dbReference type="SMART" id="SM00344">
    <property type="entry name" value="HTH_ASNC"/>
    <property type="match status" value="1"/>
</dbReference>
<dbReference type="Proteomes" id="UP000193387">
    <property type="component" value="Unassembled WGS sequence"/>
</dbReference>
<evidence type="ECO:0000256" key="3">
    <source>
        <dbReference type="ARBA" id="ARBA00023163"/>
    </source>
</evidence>
<dbReference type="Pfam" id="PF13404">
    <property type="entry name" value="HTH_AsnC-type"/>
    <property type="match status" value="1"/>
</dbReference>
<dbReference type="Gene3D" id="1.10.10.10">
    <property type="entry name" value="Winged helix-like DNA-binding domain superfamily/Winged helix DNA-binding domain"/>
    <property type="match status" value="1"/>
</dbReference>
<dbReference type="EMBL" id="LQPR01000024">
    <property type="protein sequence ID" value="ORW72432.1"/>
    <property type="molecule type" value="Genomic_DNA"/>
</dbReference>
<evidence type="ECO:0000259" key="4">
    <source>
        <dbReference type="PROSITE" id="PS50956"/>
    </source>
</evidence>
<gene>
    <name evidence="5" type="ORF">AWC23_10030</name>
</gene>
<dbReference type="GO" id="GO:0043200">
    <property type="term" value="P:response to amino acid"/>
    <property type="evidence" value="ECO:0007669"/>
    <property type="project" value="TreeGrafter"/>
</dbReference>
<dbReference type="Pfam" id="PF01037">
    <property type="entry name" value="AsnC_trans_reg"/>
    <property type="match status" value="1"/>
</dbReference>
<dbReference type="InterPro" id="IPR019887">
    <property type="entry name" value="Tscrpt_reg_AsnC/Lrp_C"/>
</dbReference>
<evidence type="ECO:0000313" key="5">
    <source>
        <dbReference type="EMBL" id="ORW72432.1"/>
    </source>
</evidence>
<dbReference type="PROSITE" id="PS50956">
    <property type="entry name" value="HTH_ASNC_2"/>
    <property type="match status" value="1"/>
</dbReference>
<keyword evidence="2" id="KW-0238">DNA-binding</keyword>
<name>A0AAJ3NS12_9MYCO</name>
<dbReference type="SUPFAM" id="SSF54909">
    <property type="entry name" value="Dimeric alpha+beta barrel"/>
    <property type="match status" value="1"/>
</dbReference>